<dbReference type="Gene3D" id="3.40.50.1000">
    <property type="entry name" value="HAD superfamily/HAD-like"/>
    <property type="match status" value="1"/>
</dbReference>
<name>A0A1Y4SX90_9FIRM</name>
<gene>
    <name evidence="1" type="ORF">B5E75_09760</name>
</gene>
<protein>
    <recommendedName>
        <fullName evidence="3">Hydrolase</fullName>
    </recommendedName>
</protein>
<dbReference type="GO" id="GO:0016791">
    <property type="term" value="F:phosphatase activity"/>
    <property type="evidence" value="ECO:0007669"/>
    <property type="project" value="UniProtKB-ARBA"/>
</dbReference>
<proteinExistence type="predicted"/>
<dbReference type="Proteomes" id="UP000195305">
    <property type="component" value="Unassembled WGS sequence"/>
</dbReference>
<sequence>MIKCIVCDLDGTLIKYDDTMEKRTEQLLKKCIAQGIEFIIATGRDINMVIDFLNQYQLDCDLILNNGTQYCNKELTMNDIYPMSYDAFSKISTILSSYGYLLAIHTNQGKYSFVDADAFWDYHYKLLLASKDYKGFLPEKTFTTRSGYLRDFHYAKDAQEMIEKGIKVLKIDARHLDAYSIQGVKQQLNIDGLDISSSFEDNIEITSSITNKGKLLEKVIKEKGYAYDEVAVFGDGQNDVPMLQLFPYSFAPKNASQSAKDAARYVLSTTNEEGAVFAGLEQLYKAGILKI</sequence>
<dbReference type="Gene3D" id="3.30.1240.10">
    <property type="match status" value="1"/>
</dbReference>
<dbReference type="NCBIfam" id="TIGR00099">
    <property type="entry name" value="Cof-subfamily"/>
    <property type="match status" value="1"/>
</dbReference>
<comment type="caution">
    <text evidence="1">The sequence shown here is derived from an EMBL/GenBank/DDBJ whole genome shotgun (WGS) entry which is preliminary data.</text>
</comment>
<reference evidence="1 2" key="1">
    <citation type="journal article" date="2018" name="BMC Genomics">
        <title>Whole genome sequencing and function prediction of 133 gut anaerobes isolated from chicken caecum in pure cultures.</title>
        <authorList>
            <person name="Medvecky M."/>
            <person name="Cejkova D."/>
            <person name="Polansky O."/>
            <person name="Karasova D."/>
            <person name="Kubasova T."/>
            <person name="Cizek A."/>
            <person name="Rychlik I."/>
        </authorList>
    </citation>
    <scope>NUCLEOTIDE SEQUENCE [LARGE SCALE GENOMIC DNA]</scope>
    <source>
        <strain evidence="1 2">An13</strain>
    </source>
</reference>
<evidence type="ECO:0008006" key="3">
    <source>
        <dbReference type="Google" id="ProtNLM"/>
    </source>
</evidence>
<evidence type="ECO:0000313" key="1">
    <source>
        <dbReference type="EMBL" id="OUQ33581.1"/>
    </source>
</evidence>
<dbReference type="PANTHER" id="PTHR10000">
    <property type="entry name" value="PHOSPHOSERINE PHOSPHATASE"/>
    <property type="match status" value="1"/>
</dbReference>
<dbReference type="EMBL" id="NFLJ01000028">
    <property type="protein sequence ID" value="OUQ33581.1"/>
    <property type="molecule type" value="Genomic_DNA"/>
</dbReference>
<dbReference type="PANTHER" id="PTHR10000:SF8">
    <property type="entry name" value="HAD SUPERFAMILY HYDROLASE-LIKE, TYPE 3"/>
    <property type="match status" value="1"/>
</dbReference>
<accession>A0A1Y4SX90</accession>
<dbReference type="InterPro" id="IPR006379">
    <property type="entry name" value="HAD-SF_hydro_IIB"/>
</dbReference>
<evidence type="ECO:0000313" key="2">
    <source>
        <dbReference type="Proteomes" id="UP000195305"/>
    </source>
</evidence>
<dbReference type="Pfam" id="PF08282">
    <property type="entry name" value="Hydrolase_3"/>
    <property type="match status" value="1"/>
</dbReference>
<dbReference type="InterPro" id="IPR023214">
    <property type="entry name" value="HAD_sf"/>
</dbReference>
<dbReference type="OrthoDB" id="9781413at2"/>
<dbReference type="NCBIfam" id="TIGR01484">
    <property type="entry name" value="HAD-SF-IIB"/>
    <property type="match status" value="1"/>
</dbReference>
<dbReference type="SUPFAM" id="SSF56784">
    <property type="entry name" value="HAD-like"/>
    <property type="match status" value="1"/>
</dbReference>
<dbReference type="InterPro" id="IPR000150">
    <property type="entry name" value="Cof"/>
</dbReference>
<dbReference type="InterPro" id="IPR036412">
    <property type="entry name" value="HAD-like_sf"/>
</dbReference>
<dbReference type="AlphaFoldDB" id="A0A1Y4SX90"/>
<keyword evidence="2" id="KW-1185">Reference proteome</keyword>
<dbReference type="GO" id="GO:0000287">
    <property type="term" value="F:magnesium ion binding"/>
    <property type="evidence" value="ECO:0007669"/>
    <property type="project" value="TreeGrafter"/>
</dbReference>
<dbReference type="RefSeq" id="WP_087358756.1">
    <property type="nucleotide sequence ID" value="NZ_NFLJ01000028.1"/>
</dbReference>
<organism evidence="1 2">
    <name type="scientific">Massilimicrobiota timonensis</name>
    <dbReference type="NCBI Taxonomy" id="1776392"/>
    <lineage>
        <taxon>Bacteria</taxon>
        <taxon>Bacillati</taxon>
        <taxon>Bacillota</taxon>
        <taxon>Erysipelotrichia</taxon>
        <taxon>Erysipelotrichales</taxon>
        <taxon>Erysipelotrichaceae</taxon>
        <taxon>Massilimicrobiota</taxon>
    </lineage>
</organism>
<dbReference type="GO" id="GO:0005829">
    <property type="term" value="C:cytosol"/>
    <property type="evidence" value="ECO:0007669"/>
    <property type="project" value="TreeGrafter"/>
</dbReference>